<dbReference type="Pfam" id="PF06808">
    <property type="entry name" value="DctM"/>
    <property type="match status" value="1"/>
</dbReference>
<proteinExistence type="inferred from homology"/>
<comment type="similarity">
    <text evidence="7">Belongs to the TRAP transporter large permease family.</text>
</comment>
<evidence type="ECO:0000256" key="2">
    <source>
        <dbReference type="ARBA" id="ARBA00022475"/>
    </source>
</evidence>
<evidence type="ECO:0000256" key="5">
    <source>
        <dbReference type="ARBA" id="ARBA00022989"/>
    </source>
</evidence>
<dbReference type="PIRSF" id="PIRSF006066">
    <property type="entry name" value="HI0050"/>
    <property type="match status" value="1"/>
</dbReference>
<dbReference type="InterPro" id="IPR010656">
    <property type="entry name" value="DctM"/>
</dbReference>
<feature type="transmembrane region" description="Helical" evidence="7">
    <location>
        <begin position="223"/>
        <end position="242"/>
    </location>
</feature>
<feature type="transmembrane region" description="Helical" evidence="7">
    <location>
        <begin position="141"/>
        <end position="164"/>
    </location>
</feature>
<comment type="function">
    <text evidence="7">Part of the tripartite ATP-independent periplasmic (TRAP) transport system.</text>
</comment>
<comment type="caution">
    <text evidence="7">Lacks conserved residue(s) required for the propagation of feature annotation.</text>
</comment>
<dbReference type="NCBIfam" id="TIGR00786">
    <property type="entry name" value="dctM"/>
    <property type="match status" value="1"/>
</dbReference>
<dbReference type="InterPro" id="IPR004681">
    <property type="entry name" value="TRAP_DctM"/>
</dbReference>
<feature type="transmembrane region" description="Helical" evidence="7">
    <location>
        <begin position="248"/>
        <end position="269"/>
    </location>
</feature>
<feature type="transmembrane region" description="Helical" evidence="7">
    <location>
        <begin position="402"/>
        <end position="420"/>
    </location>
</feature>
<evidence type="ECO:0000313" key="9">
    <source>
        <dbReference type="EMBL" id="MFC6641800.1"/>
    </source>
</evidence>
<name>A0ABW1YX18_9RHOB</name>
<feature type="transmembrane region" description="Helical" evidence="7">
    <location>
        <begin position="176"/>
        <end position="196"/>
    </location>
</feature>
<accession>A0ABW1YX18</accession>
<feature type="transmembrane region" description="Helical" evidence="7">
    <location>
        <begin position="322"/>
        <end position="349"/>
    </location>
</feature>
<protein>
    <recommendedName>
        <fullName evidence="7">TRAP transporter large permease protein</fullName>
    </recommendedName>
</protein>
<keyword evidence="5 7" id="KW-1133">Transmembrane helix</keyword>
<feature type="transmembrane region" description="Helical" evidence="7">
    <location>
        <begin position="361"/>
        <end position="382"/>
    </location>
</feature>
<dbReference type="RefSeq" id="WP_132444053.1">
    <property type="nucleotide sequence ID" value="NZ_JBHSWA010000001.1"/>
</dbReference>
<feature type="domain" description="TRAP C4-dicarboxylate transport system permease DctM subunit" evidence="8">
    <location>
        <begin position="11"/>
        <end position="422"/>
    </location>
</feature>
<comment type="caution">
    <text evidence="9">The sequence shown here is derived from an EMBL/GenBank/DDBJ whole genome shotgun (WGS) entry which is preliminary data.</text>
</comment>
<feature type="transmembrane region" description="Helical" evidence="7">
    <location>
        <begin position="56"/>
        <end position="75"/>
    </location>
</feature>
<evidence type="ECO:0000256" key="4">
    <source>
        <dbReference type="ARBA" id="ARBA00022692"/>
    </source>
</evidence>
<dbReference type="PANTHER" id="PTHR33362:SF5">
    <property type="entry name" value="C4-DICARBOXYLATE TRAP TRANSPORTER LARGE PERMEASE PROTEIN DCTM"/>
    <property type="match status" value="1"/>
</dbReference>
<feature type="transmembrane region" description="Helical" evidence="7">
    <location>
        <begin position="281"/>
        <end position="302"/>
    </location>
</feature>
<keyword evidence="2" id="KW-1003">Cell membrane</keyword>
<comment type="subcellular location">
    <subcellularLocation>
        <location evidence="1 7">Cell inner membrane</location>
        <topology evidence="1 7">Multi-pass membrane protein</topology>
    </subcellularLocation>
</comment>
<feature type="transmembrane region" description="Helical" evidence="7">
    <location>
        <begin position="7"/>
        <end position="36"/>
    </location>
</feature>
<gene>
    <name evidence="9" type="ORF">ACFQAU_08830</name>
</gene>
<keyword evidence="10" id="KW-1185">Reference proteome</keyword>
<evidence type="ECO:0000256" key="6">
    <source>
        <dbReference type="ARBA" id="ARBA00023136"/>
    </source>
</evidence>
<evidence type="ECO:0000259" key="8">
    <source>
        <dbReference type="Pfam" id="PF06808"/>
    </source>
</evidence>
<sequence>MTEIYAIALFLMVLFFLLGTGVWVGLALMGVAWVGMELFTTRPVGDAMITTIWASSSSWTLTALPLFVWMGEILYRTRLSQDMFRGLSPWLAKLPGGLVHTNIVGCTVFAAVSGSSAATLTTVGKMSIPELRARNYPEKMIIGTLAGAATLGLMIPPSLALIVYGVTVNESITKLFFAGVMPGLLLALMFMGYVAITSKLSKDWNPDIETDMSFADKLRNSRFLLPVFALISVVIGSMYLGFATATEAAAIGVIGSLTLALFQGSLNWHSFRESLMGAMRTSAMIALILAGAAFLKLSMGFTGLPRALADGIAAMELSRFELLMALLVFYIVLGMFLDGISSVVLTMAVVEPMVRGAGIDLIWFGIFVVVVVEMAQITPPIGFNLFVLQGMTDHEMGYITKAALPMFAIMVFMVFVLIWFPEVATWLPENLRSGPASG</sequence>
<comment type="subunit">
    <text evidence="7">The complex comprises the extracytoplasmic solute receptor protein and the two transmembrane proteins.</text>
</comment>
<reference evidence="10" key="1">
    <citation type="journal article" date="2019" name="Int. J. Syst. Evol. Microbiol.">
        <title>The Global Catalogue of Microorganisms (GCM) 10K type strain sequencing project: providing services to taxonomists for standard genome sequencing and annotation.</title>
        <authorList>
            <consortium name="The Broad Institute Genomics Platform"/>
            <consortium name="The Broad Institute Genome Sequencing Center for Infectious Disease"/>
            <person name="Wu L."/>
            <person name="Ma J."/>
        </authorList>
    </citation>
    <scope>NUCLEOTIDE SEQUENCE [LARGE SCALE GENOMIC DNA]</scope>
    <source>
        <strain evidence="10">NBRC 111368</strain>
    </source>
</reference>
<dbReference type="Proteomes" id="UP001596403">
    <property type="component" value="Unassembled WGS sequence"/>
</dbReference>
<dbReference type="EMBL" id="JBHSWA010000001">
    <property type="protein sequence ID" value="MFC6641800.1"/>
    <property type="molecule type" value="Genomic_DNA"/>
</dbReference>
<keyword evidence="6 7" id="KW-0472">Membrane</keyword>
<keyword evidence="7" id="KW-0813">Transport</keyword>
<keyword evidence="3 7" id="KW-0997">Cell inner membrane</keyword>
<keyword evidence="4 7" id="KW-0812">Transmembrane</keyword>
<dbReference type="PANTHER" id="PTHR33362">
    <property type="entry name" value="SIALIC ACID TRAP TRANSPORTER PERMEASE PROTEIN SIAT-RELATED"/>
    <property type="match status" value="1"/>
</dbReference>
<evidence type="ECO:0000256" key="7">
    <source>
        <dbReference type="RuleBase" id="RU369079"/>
    </source>
</evidence>
<evidence type="ECO:0000256" key="3">
    <source>
        <dbReference type="ARBA" id="ARBA00022519"/>
    </source>
</evidence>
<evidence type="ECO:0000256" key="1">
    <source>
        <dbReference type="ARBA" id="ARBA00004429"/>
    </source>
</evidence>
<evidence type="ECO:0000313" key="10">
    <source>
        <dbReference type="Proteomes" id="UP001596403"/>
    </source>
</evidence>
<organism evidence="9 10">
    <name type="scientific">Sulfitobacter profundi</name>
    <dbReference type="NCBI Taxonomy" id="2679961"/>
    <lineage>
        <taxon>Bacteria</taxon>
        <taxon>Pseudomonadati</taxon>
        <taxon>Pseudomonadota</taxon>
        <taxon>Alphaproteobacteria</taxon>
        <taxon>Rhodobacterales</taxon>
        <taxon>Roseobacteraceae</taxon>
        <taxon>Sulfitobacter</taxon>
    </lineage>
</organism>